<evidence type="ECO:0000256" key="3">
    <source>
        <dbReference type="ARBA" id="ARBA00023163"/>
    </source>
</evidence>
<gene>
    <name evidence="5" type="ORF">O987_04730</name>
</gene>
<keyword evidence="2" id="KW-0238">DNA-binding</keyword>
<protein>
    <submittedName>
        <fullName evidence="5">TrmB family transcriptional regulator</fullName>
    </submittedName>
</protein>
<dbReference type="KEGG" id="ctes:O987_04730"/>
<dbReference type="Gene3D" id="1.10.10.10">
    <property type="entry name" value="Winged helix-like DNA-binding domain superfamily/Winged helix DNA-binding domain"/>
    <property type="match status" value="1"/>
</dbReference>
<proteinExistence type="predicted"/>
<dbReference type="GO" id="GO:0003677">
    <property type="term" value="F:DNA binding"/>
    <property type="evidence" value="ECO:0007669"/>
    <property type="project" value="UniProtKB-KW"/>
</dbReference>
<evidence type="ECO:0000259" key="4">
    <source>
        <dbReference type="PROSITE" id="PS50995"/>
    </source>
</evidence>
<evidence type="ECO:0000313" key="6">
    <source>
        <dbReference type="Proteomes" id="UP000028782"/>
    </source>
</evidence>
<reference evidence="5 6" key="1">
    <citation type="journal article" date="2014" name="Genome Announc.">
        <title>Complete Genome Sequence of Polychlorinated Biphenyl Degrader Comamonas testosteroni TK102 (NBRC 109938).</title>
        <authorList>
            <person name="Fukuda K."/>
            <person name="Hosoyama A."/>
            <person name="Tsuchikane K."/>
            <person name="Ohji S."/>
            <person name="Yamazoe A."/>
            <person name="Fujita N."/>
            <person name="Shintani M."/>
            <person name="Kimbara K."/>
        </authorList>
    </citation>
    <scope>NUCLEOTIDE SEQUENCE [LARGE SCALE GENOMIC DNA]</scope>
    <source>
        <strain evidence="5">TK102</strain>
    </source>
</reference>
<dbReference type="Proteomes" id="UP000028782">
    <property type="component" value="Chromosome"/>
</dbReference>
<keyword evidence="1" id="KW-0805">Transcription regulation</keyword>
<dbReference type="EMBL" id="CP006704">
    <property type="protein sequence ID" value="AIJ45110.1"/>
    <property type="molecule type" value="Genomic_DNA"/>
</dbReference>
<dbReference type="PROSITE" id="PS50995">
    <property type="entry name" value="HTH_MARR_2"/>
    <property type="match status" value="1"/>
</dbReference>
<dbReference type="SMART" id="SM00347">
    <property type="entry name" value="HTH_MARR"/>
    <property type="match status" value="1"/>
</dbReference>
<dbReference type="PANTHER" id="PTHR42756:SF1">
    <property type="entry name" value="TRANSCRIPTIONAL REPRESSOR OF EMRAB OPERON"/>
    <property type="match status" value="1"/>
</dbReference>
<evidence type="ECO:0000313" key="5">
    <source>
        <dbReference type="EMBL" id="AIJ45110.1"/>
    </source>
</evidence>
<keyword evidence="3" id="KW-0804">Transcription</keyword>
<organism evidence="5 6">
    <name type="scientific">Comamonas testosteroni TK102</name>
    <dbReference type="NCBI Taxonomy" id="1392005"/>
    <lineage>
        <taxon>Bacteria</taxon>
        <taxon>Pseudomonadati</taxon>
        <taxon>Pseudomonadota</taxon>
        <taxon>Betaproteobacteria</taxon>
        <taxon>Burkholderiales</taxon>
        <taxon>Comamonadaceae</taxon>
        <taxon>Comamonas</taxon>
    </lineage>
</organism>
<name>A0A076PN61_COMTE</name>
<evidence type="ECO:0000256" key="1">
    <source>
        <dbReference type="ARBA" id="ARBA00023015"/>
    </source>
</evidence>
<dbReference type="InterPro" id="IPR000835">
    <property type="entry name" value="HTH_MarR-typ"/>
</dbReference>
<sequence length="167" mass="18916">MNTRQPTSIQQMLLFRISRFFGVAGGMAMRMCEARFGLTRREWGVMATLATEEGLLSSELAQKAQLDRARTSRALSGLEEKGWVLRKPLDGDRRRVAIYLTEEGRRMYGLILPEMVKIHADIVSVLSDEELALFDGLLAKLQAHAVTLEQQDQYADLPRIGRSRPPR</sequence>
<dbReference type="PRINTS" id="PR00598">
    <property type="entry name" value="HTHMARR"/>
</dbReference>
<accession>A0A076PN61</accession>
<dbReference type="Pfam" id="PF12802">
    <property type="entry name" value="MarR_2"/>
    <property type="match status" value="1"/>
</dbReference>
<dbReference type="AlphaFoldDB" id="A0A076PN61"/>
<dbReference type="HOGENOM" id="CLU_083287_8_0_4"/>
<evidence type="ECO:0000256" key="2">
    <source>
        <dbReference type="ARBA" id="ARBA00023125"/>
    </source>
</evidence>
<dbReference type="InterPro" id="IPR036388">
    <property type="entry name" value="WH-like_DNA-bd_sf"/>
</dbReference>
<dbReference type="InterPro" id="IPR036390">
    <property type="entry name" value="WH_DNA-bd_sf"/>
</dbReference>
<feature type="domain" description="HTH marR-type" evidence="4">
    <location>
        <begin position="10"/>
        <end position="143"/>
    </location>
</feature>
<dbReference type="SUPFAM" id="SSF46785">
    <property type="entry name" value="Winged helix' DNA-binding domain"/>
    <property type="match status" value="1"/>
</dbReference>
<dbReference type="GO" id="GO:0003700">
    <property type="term" value="F:DNA-binding transcription factor activity"/>
    <property type="evidence" value="ECO:0007669"/>
    <property type="project" value="InterPro"/>
</dbReference>
<dbReference type="PANTHER" id="PTHR42756">
    <property type="entry name" value="TRANSCRIPTIONAL REGULATOR, MARR"/>
    <property type="match status" value="1"/>
</dbReference>